<keyword evidence="2 3" id="KW-0175">Coiled coil</keyword>
<dbReference type="OrthoDB" id="4585693at2759"/>
<evidence type="ECO:0000313" key="4">
    <source>
        <dbReference type="EMBL" id="GAV88595.1"/>
    </source>
</evidence>
<reference evidence="5" key="1">
    <citation type="submission" date="2016-04" db="EMBL/GenBank/DDBJ databases">
        <title>Cephalotus genome sequencing.</title>
        <authorList>
            <person name="Fukushima K."/>
            <person name="Hasebe M."/>
            <person name="Fang X."/>
        </authorList>
    </citation>
    <scope>NUCLEOTIDE SEQUENCE [LARGE SCALE GENOMIC DNA]</scope>
    <source>
        <strain evidence="5">cv. St1</strain>
    </source>
</reference>
<keyword evidence="5" id="KW-1185">Reference proteome</keyword>
<feature type="coiled-coil region" evidence="3">
    <location>
        <begin position="61"/>
        <end position="119"/>
    </location>
</feature>
<evidence type="ECO:0000256" key="3">
    <source>
        <dbReference type="SAM" id="Coils"/>
    </source>
</evidence>
<organism evidence="4 5">
    <name type="scientific">Cephalotus follicularis</name>
    <name type="common">Albany pitcher plant</name>
    <dbReference type="NCBI Taxonomy" id="3775"/>
    <lineage>
        <taxon>Eukaryota</taxon>
        <taxon>Viridiplantae</taxon>
        <taxon>Streptophyta</taxon>
        <taxon>Embryophyta</taxon>
        <taxon>Tracheophyta</taxon>
        <taxon>Spermatophyta</taxon>
        <taxon>Magnoliopsida</taxon>
        <taxon>eudicotyledons</taxon>
        <taxon>Gunneridae</taxon>
        <taxon>Pentapetalae</taxon>
        <taxon>rosids</taxon>
        <taxon>fabids</taxon>
        <taxon>Oxalidales</taxon>
        <taxon>Cephalotaceae</taxon>
        <taxon>Cephalotus</taxon>
    </lineage>
</organism>
<dbReference type="FunCoup" id="A0A1Q3D834">
    <property type="interactions" value="389"/>
</dbReference>
<dbReference type="InParanoid" id="A0A1Q3D834"/>
<dbReference type="GO" id="GO:0009904">
    <property type="term" value="P:chloroplast accumulation movement"/>
    <property type="evidence" value="ECO:0007669"/>
    <property type="project" value="TreeGrafter"/>
</dbReference>
<dbReference type="Proteomes" id="UP000187406">
    <property type="component" value="Unassembled WGS sequence"/>
</dbReference>
<dbReference type="PANTHER" id="PTHR32054:SF23">
    <property type="entry name" value="WEB FAMILY PLANT PROTEIN"/>
    <property type="match status" value="1"/>
</dbReference>
<gene>
    <name evidence="4" type="ORF">CFOL_v3_32017</name>
</gene>
<evidence type="ECO:0000256" key="2">
    <source>
        <dbReference type="ARBA" id="ARBA00023054"/>
    </source>
</evidence>
<dbReference type="AlphaFoldDB" id="A0A1Q3D834"/>
<proteinExistence type="inferred from homology"/>
<comment type="caution">
    <text evidence="4">The sequence shown here is derived from an EMBL/GenBank/DDBJ whole genome shotgun (WGS) entry which is preliminary data.</text>
</comment>
<name>A0A1Q3D834_CEPFO</name>
<dbReference type="GO" id="GO:0009903">
    <property type="term" value="P:chloroplast avoidance movement"/>
    <property type="evidence" value="ECO:0007669"/>
    <property type="project" value="TreeGrafter"/>
</dbReference>
<dbReference type="STRING" id="3775.A0A1Q3D834"/>
<comment type="similarity">
    <text evidence="1">Belongs to the WEB family.</text>
</comment>
<dbReference type="PANTHER" id="PTHR32054">
    <property type="entry name" value="HEAVY CHAIN, PUTATIVE, EXPRESSED-RELATED-RELATED"/>
    <property type="match status" value="1"/>
</dbReference>
<evidence type="ECO:0000256" key="1">
    <source>
        <dbReference type="ARBA" id="ARBA00005485"/>
    </source>
</evidence>
<sequence>MGREESGTVLVMGRAEIDTRAPFKSVKEAVLLFGERVLVGEIYANKLKEMGRGASESGHGQSRIEALKAELEEANQSLQKAKEEGDLMSYCIKNLREELEQTNKELERLKAREYQKQQLVHPENGDLKFIKNVSTKVDIKTDEQEEAKEFEKKRYVKFASPPSLTRVIVNKEKMLERPPSIRKTKKSIPLIGRLFSQK</sequence>
<evidence type="ECO:0000313" key="5">
    <source>
        <dbReference type="Proteomes" id="UP000187406"/>
    </source>
</evidence>
<dbReference type="EMBL" id="BDDD01004970">
    <property type="protein sequence ID" value="GAV88595.1"/>
    <property type="molecule type" value="Genomic_DNA"/>
</dbReference>
<accession>A0A1Q3D834</accession>
<dbReference type="GO" id="GO:0005829">
    <property type="term" value="C:cytosol"/>
    <property type="evidence" value="ECO:0007669"/>
    <property type="project" value="TreeGrafter"/>
</dbReference>
<protein>
    <submittedName>
        <fullName evidence="4">Uncharacterized protein</fullName>
    </submittedName>
</protein>